<dbReference type="PRINTS" id="PR00721">
    <property type="entry name" value="STOMATIN"/>
</dbReference>
<dbReference type="Gene3D" id="3.30.479.30">
    <property type="entry name" value="Band 7 domain"/>
    <property type="match status" value="1"/>
</dbReference>
<dbReference type="EMBL" id="DVGY01000139">
    <property type="protein sequence ID" value="HIR41396.1"/>
    <property type="molecule type" value="Genomic_DNA"/>
</dbReference>
<name>A0A9D1ALH8_9FIRM</name>
<dbReference type="GO" id="GO:0098552">
    <property type="term" value="C:side of membrane"/>
    <property type="evidence" value="ECO:0007669"/>
    <property type="project" value="UniProtKB-ARBA"/>
</dbReference>
<dbReference type="CDD" id="cd08829">
    <property type="entry name" value="SPFH_paraslipin"/>
    <property type="match status" value="1"/>
</dbReference>
<dbReference type="GO" id="GO:0005886">
    <property type="term" value="C:plasma membrane"/>
    <property type="evidence" value="ECO:0007669"/>
    <property type="project" value="UniProtKB-ARBA"/>
</dbReference>
<proteinExistence type="inferred from homology"/>
<feature type="region of interest" description="Disordered" evidence="2">
    <location>
        <begin position="299"/>
        <end position="327"/>
    </location>
</feature>
<evidence type="ECO:0000313" key="5">
    <source>
        <dbReference type="Proteomes" id="UP000886749"/>
    </source>
</evidence>
<dbReference type="SUPFAM" id="SSF117892">
    <property type="entry name" value="Band 7/SPFH domain"/>
    <property type="match status" value="1"/>
</dbReference>
<evidence type="ECO:0000259" key="3">
    <source>
        <dbReference type="SMART" id="SM00244"/>
    </source>
</evidence>
<dbReference type="InterPro" id="IPR036013">
    <property type="entry name" value="Band_7/SPFH_dom_sf"/>
</dbReference>
<dbReference type="Pfam" id="PF01145">
    <property type="entry name" value="Band_7"/>
    <property type="match status" value="1"/>
</dbReference>
<accession>A0A9D1ALH8</accession>
<reference evidence="4" key="2">
    <citation type="journal article" date="2021" name="PeerJ">
        <title>Extensive microbial diversity within the chicken gut microbiome revealed by metagenomics and culture.</title>
        <authorList>
            <person name="Gilroy R."/>
            <person name="Ravi A."/>
            <person name="Getino M."/>
            <person name="Pursley I."/>
            <person name="Horton D.L."/>
            <person name="Alikhan N.F."/>
            <person name="Baker D."/>
            <person name="Gharbi K."/>
            <person name="Hall N."/>
            <person name="Watson M."/>
            <person name="Adriaenssens E.M."/>
            <person name="Foster-Nyarko E."/>
            <person name="Jarju S."/>
            <person name="Secka A."/>
            <person name="Antonio M."/>
            <person name="Oren A."/>
            <person name="Chaudhuri R.R."/>
            <person name="La Ragione R."/>
            <person name="Hildebrand F."/>
            <person name="Pallen M.J."/>
        </authorList>
    </citation>
    <scope>NUCLEOTIDE SEQUENCE</scope>
    <source>
        <strain evidence="4">CHK184-25365</strain>
    </source>
</reference>
<dbReference type="AlphaFoldDB" id="A0A9D1ALH8"/>
<dbReference type="Proteomes" id="UP000886749">
    <property type="component" value="Unassembled WGS sequence"/>
</dbReference>
<dbReference type="InterPro" id="IPR050710">
    <property type="entry name" value="Band7/mec-2_domain"/>
</dbReference>
<sequence length="327" mass="36044">MEPAWIVLIVVLILLLVVGLSCIRIVSHQTCQIIEFLGKYQTTWESGLHFKIPLLQRVVMKVSLKEQVGDYPPQAIITKDNVSLMIDTVVYYRVFDAKKFCYGVENPWFALENLTATTLRNFCGKKDLDEALVSRNEINANMEAELDQATSAWGIDITRVEVKDITPPTDVLTAMEKQLKAEREKRASILLAEGQKQSAITRAEGEKQAKVLAAQAEKEAQIEIATGKAESIRIVSQAEADAINRISSANITKEYVALKQLETLTDVGNGQATKLILPTELASSAAGLNYTGEMLGIQSIPSAEKEKPASAPTPKRQPKKSISETEE</sequence>
<evidence type="ECO:0000256" key="1">
    <source>
        <dbReference type="ARBA" id="ARBA00008164"/>
    </source>
</evidence>
<dbReference type="SMART" id="SM00244">
    <property type="entry name" value="PHB"/>
    <property type="match status" value="1"/>
</dbReference>
<feature type="domain" description="Band 7" evidence="3">
    <location>
        <begin position="21"/>
        <end position="179"/>
    </location>
</feature>
<dbReference type="InterPro" id="IPR001972">
    <property type="entry name" value="Stomatin_HflK_fam"/>
</dbReference>
<evidence type="ECO:0000256" key="2">
    <source>
        <dbReference type="SAM" id="MobiDB-lite"/>
    </source>
</evidence>
<dbReference type="PANTHER" id="PTHR43327:SF10">
    <property type="entry name" value="STOMATIN-LIKE PROTEIN 2, MITOCHONDRIAL"/>
    <property type="match status" value="1"/>
</dbReference>
<dbReference type="InterPro" id="IPR001107">
    <property type="entry name" value="Band_7"/>
</dbReference>
<gene>
    <name evidence="4" type="ORF">IAB36_06185</name>
</gene>
<dbReference type="FunFam" id="3.30.479.30:FF:000004">
    <property type="entry name" value="Putative membrane protease family, stomatin"/>
    <property type="match status" value="1"/>
</dbReference>
<evidence type="ECO:0000313" key="4">
    <source>
        <dbReference type="EMBL" id="HIR41396.1"/>
    </source>
</evidence>
<protein>
    <submittedName>
        <fullName evidence="4">SPFH/Band 7/PHB domain protein</fullName>
    </submittedName>
</protein>
<organism evidence="4 5">
    <name type="scientific">Candidatus Egerieicola pullicola</name>
    <dbReference type="NCBI Taxonomy" id="2840775"/>
    <lineage>
        <taxon>Bacteria</taxon>
        <taxon>Bacillati</taxon>
        <taxon>Bacillota</taxon>
        <taxon>Clostridia</taxon>
        <taxon>Eubacteriales</taxon>
        <taxon>Oscillospiraceae</taxon>
        <taxon>Oscillospiraceae incertae sedis</taxon>
        <taxon>Candidatus Egerieicola</taxon>
    </lineage>
</organism>
<reference evidence="4" key="1">
    <citation type="submission" date="2020-10" db="EMBL/GenBank/DDBJ databases">
        <authorList>
            <person name="Gilroy R."/>
        </authorList>
    </citation>
    <scope>NUCLEOTIDE SEQUENCE</scope>
    <source>
        <strain evidence="4">CHK184-25365</strain>
    </source>
</reference>
<comment type="similarity">
    <text evidence="1">Belongs to the band 7/mec-2 family.</text>
</comment>
<dbReference type="PANTHER" id="PTHR43327">
    <property type="entry name" value="STOMATIN-LIKE PROTEIN 2, MITOCHONDRIAL"/>
    <property type="match status" value="1"/>
</dbReference>
<comment type="caution">
    <text evidence="4">The sequence shown here is derived from an EMBL/GenBank/DDBJ whole genome shotgun (WGS) entry which is preliminary data.</text>
</comment>